<gene>
    <name evidence="3" type="ORF">JOF56_006845</name>
</gene>
<dbReference type="Proteomes" id="UP001519332">
    <property type="component" value="Unassembled WGS sequence"/>
</dbReference>
<organism evidence="3 4">
    <name type="scientific">Kibdelosporangium banguiense</name>
    <dbReference type="NCBI Taxonomy" id="1365924"/>
    <lineage>
        <taxon>Bacteria</taxon>
        <taxon>Bacillati</taxon>
        <taxon>Actinomycetota</taxon>
        <taxon>Actinomycetes</taxon>
        <taxon>Pseudonocardiales</taxon>
        <taxon>Pseudonocardiaceae</taxon>
        <taxon>Kibdelosporangium</taxon>
    </lineage>
</organism>
<keyword evidence="4" id="KW-1185">Reference proteome</keyword>
<sequence length="520" mass="57086">MQTQLSVDLTPNHRVLLESTIPDVLDHAARTWPDKTALHFVESGERLTWSQVRDAVARLRSALVALGLQPGEKVGIMLCNQLEFPLAWLAIIEAGAVAVPVNPKYTRREVEFVLGDAEASWLIVAADLAELTSGTVPPDHVIVTGPSFAELLDHPETARTYQAGRDDLVGIQFTSGTTGLPKGCLHSHAYWLELGAYGAALFDDPQHILADHPFHYMQNLSYLMLAFAGGGQLHVTPGLSRRKFLRWLIDHEIDHAWIDEGMLDFPPSELDSQLPLRKAPVAAVPPALHRPLEERFHLMARDLYGSNEVGIGTFVPWERPDLMGDGSMGWCVPNRESKVVDSDGHELPPGQAGELCFRGRGLMLGYHNRPEANAELFLPGGWFRTGDLVRKTEDGRHYFIGRTRDMVRRSGESISCAEVEMHILAHPEVADAAVIPVPDPDRDEEVKAIVVRKPGAALTVAALIAWCREGLASFKVPRYVEFREELPLTSSGKIAKAALKAEAPFTAGVVDVLAPAADLV</sequence>
<dbReference type="InterPro" id="IPR025110">
    <property type="entry name" value="AMP-bd_C"/>
</dbReference>
<dbReference type="RefSeq" id="WP_209643523.1">
    <property type="nucleotide sequence ID" value="NZ_JAGINW010000001.1"/>
</dbReference>
<dbReference type="GO" id="GO:0016874">
    <property type="term" value="F:ligase activity"/>
    <property type="evidence" value="ECO:0007669"/>
    <property type="project" value="UniProtKB-KW"/>
</dbReference>
<feature type="domain" description="AMP-binding enzyme C-terminal" evidence="2">
    <location>
        <begin position="418"/>
        <end position="493"/>
    </location>
</feature>
<dbReference type="InterPro" id="IPR042099">
    <property type="entry name" value="ANL_N_sf"/>
</dbReference>
<dbReference type="InterPro" id="IPR000873">
    <property type="entry name" value="AMP-dep_synth/lig_dom"/>
</dbReference>
<dbReference type="Gene3D" id="3.30.300.30">
    <property type="match status" value="1"/>
</dbReference>
<dbReference type="PANTHER" id="PTHR43767:SF1">
    <property type="entry name" value="NONRIBOSOMAL PEPTIDE SYNTHASE PES1 (EUROFUNG)-RELATED"/>
    <property type="match status" value="1"/>
</dbReference>
<accession>A0ABS4TPY0</accession>
<dbReference type="PANTHER" id="PTHR43767">
    <property type="entry name" value="LONG-CHAIN-FATTY-ACID--COA LIGASE"/>
    <property type="match status" value="1"/>
</dbReference>
<dbReference type="Pfam" id="PF13193">
    <property type="entry name" value="AMP-binding_C"/>
    <property type="match status" value="1"/>
</dbReference>
<evidence type="ECO:0000313" key="3">
    <source>
        <dbReference type="EMBL" id="MBP2326460.1"/>
    </source>
</evidence>
<dbReference type="InterPro" id="IPR045851">
    <property type="entry name" value="AMP-bd_C_sf"/>
</dbReference>
<dbReference type="InterPro" id="IPR050237">
    <property type="entry name" value="ATP-dep_AMP-bd_enzyme"/>
</dbReference>
<evidence type="ECO:0000313" key="4">
    <source>
        <dbReference type="Proteomes" id="UP001519332"/>
    </source>
</evidence>
<evidence type="ECO:0000259" key="1">
    <source>
        <dbReference type="Pfam" id="PF00501"/>
    </source>
</evidence>
<name>A0ABS4TPY0_9PSEU</name>
<dbReference type="SUPFAM" id="SSF56801">
    <property type="entry name" value="Acetyl-CoA synthetase-like"/>
    <property type="match status" value="1"/>
</dbReference>
<dbReference type="Pfam" id="PF00501">
    <property type="entry name" value="AMP-binding"/>
    <property type="match status" value="1"/>
</dbReference>
<proteinExistence type="predicted"/>
<comment type="caution">
    <text evidence="3">The sequence shown here is derived from an EMBL/GenBank/DDBJ whole genome shotgun (WGS) entry which is preliminary data.</text>
</comment>
<dbReference type="EMBL" id="JAGINW010000001">
    <property type="protein sequence ID" value="MBP2326460.1"/>
    <property type="molecule type" value="Genomic_DNA"/>
</dbReference>
<keyword evidence="3" id="KW-0436">Ligase</keyword>
<dbReference type="Gene3D" id="3.40.50.12780">
    <property type="entry name" value="N-terminal domain of ligase-like"/>
    <property type="match status" value="1"/>
</dbReference>
<dbReference type="PROSITE" id="PS00455">
    <property type="entry name" value="AMP_BINDING"/>
    <property type="match status" value="1"/>
</dbReference>
<dbReference type="InterPro" id="IPR020845">
    <property type="entry name" value="AMP-binding_CS"/>
</dbReference>
<protein>
    <submittedName>
        <fullName evidence="3">Acyl-CoA synthetase (AMP-forming)/AMP-acid ligase II</fullName>
    </submittedName>
</protein>
<reference evidence="3 4" key="1">
    <citation type="submission" date="2021-03" db="EMBL/GenBank/DDBJ databases">
        <title>Sequencing the genomes of 1000 actinobacteria strains.</title>
        <authorList>
            <person name="Klenk H.-P."/>
        </authorList>
    </citation>
    <scope>NUCLEOTIDE SEQUENCE [LARGE SCALE GENOMIC DNA]</scope>
    <source>
        <strain evidence="3 4">DSM 46670</strain>
    </source>
</reference>
<feature type="domain" description="AMP-dependent synthetase/ligase" evidence="1">
    <location>
        <begin position="25"/>
        <end position="367"/>
    </location>
</feature>
<evidence type="ECO:0000259" key="2">
    <source>
        <dbReference type="Pfam" id="PF13193"/>
    </source>
</evidence>